<dbReference type="PROSITE" id="PS51747">
    <property type="entry name" value="CYT_DCMP_DEAMINASES_2"/>
    <property type="match status" value="1"/>
</dbReference>
<organism evidence="2 3">
    <name type="scientific">Methanoculleus chikugoensis</name>
    <dbReference type="NCBI Taxonomy" id="118126"/>
    <lineage>
        <taxon>Archaea</taxon>
        <taxon>Methanobacteriati</taxon>
        <taxon>Methanobacteriota</taxon>
        <taxon>Stenosarchaea group</taxon>
        <taxon>Methanomicrobia</taxon>
        <taxon>Methanomicrobiales</taxon>
        <taxon>Methanomicrobiaceae</taxon>
        <taxon>Methanoculleus</taxon>
    </lineage>
</organism>
<evidence type="ECO:0000313" key="3">
    <source>
        <dbReference type="Proteomes" id="UP000824969"/>
    </source>
</evidence>
<dbReference type="InterPro" id="IPR002125">
    <property type="entry name" value="CMP_dCMP_dom"/>
</dbReference>
<sequence>MQLCAREEMDMDIFMKCAVEEAEAGLREGGIPIGSVLVRDGRIIGRGRNRRVQADDPVLHAEIDCLRNAGRIGNYADCTLYSTLMPCYLCAGAVVQFGIGKVVAGESVNFAGAREFLESHGVEVLDLDLDVCKEMMGAFIEQHPDLWDEDIGEL</sequence>
<proteinExistence type="predicted"/>
<protein>
    <submittedName>
        <fullName evidence="2">tRNA-specific adenosine deaminase</fullName>
    </submittedName>
</protein>
<gene>
    <name evidence="2" type="ORF">MchiMG62_09550</name>
</gene>
<dbReference type="Pfam" id="PF00383">
    <property type="entry name" value="dCMP_cyt_deam_1"/>
    <property type="match status" value="1"/>
</dbReference>
<dbReference type="PANTHER" id="PTHR11079">
    <property type="entry name" value="CYTOSINE DEAMINASE FAMILY MEMBER"/>
    <property type="match status" value="1"/>
</dbReference>
<accession>A0ABN5XH33</accession>
<dbReference type="CDD" id="cd01285">
    <property type="entry name" value="nucleoside_deaminase"/>
    <property type="match status" value="1"/>
</dbReference>
<keyword evidence="3" id="KW-1185">Reference proteome</keyword>
<evidence type="ECO:0000313" key="2">
    <source>
        <dbReference type="EMBL" id="BBL67774.1"/>
    </source>
</evidence>
<reference evidence="2 3" key="1">
    <citation type="submission" date="2019-06" db="EMBL/GenBank/DDBJ databases">
        <title>Complete genome sequence of Methanoculleus chikugoensis strain MG62.</title>
        <authorList>
            <person name="Asakawa S."/>
            <person name="Dianou D."/>
        </authorList>
    </citation>
    <scope>NUCLEOTIDE SEQUENCE [LARGE SCALE GENOMIC DNA]</scope>
    <source>
        <strain evidence="2 3">MG62</strain>
    </source>
</reference>
<dbReference type="EMBL" id="AP019781">
    <property type="protein sequence ID" value="BBL67774.1"/>
    <property type="molecule type" value="Genomic_DNA"/>
</dbReference>
<dbReference type="Proteomes" id="UP000824969">
    <property type="component" value="Chromosome"/>
</dbReference>
<name>A0ABN5XH33_9EURY</name>
<evidence type="ECO:0000259" key="1">
    <source>
        <dbReference type="PROSITE" id="PS51747"/>
    </source>
</evidence>
<dbReference type="PANTHER" id="PTHR11079:SF190">
    <property type="entry name" value="CYTOSINE DEAMINASE"/>
    <property type="match status" value="1"/>
</dbReference>
<feature type="domain" description="CMP/dCMP-type deaminase" evidence="1">
    <location>
        <begin position="9"/>
        <end position="115"/>
    </location>
</feature>